<evidence type="ECO:0000313" key="2">
    <source>
        <dbReference type="EMBL" id="SAK80767.1"/>
    </source>
</evidence>
<gene>
    <name evidence="2" type="ORF">AWB80_05104</name>
</gene>
<dbReference type="PANTHER" id="PTHR31126:SF1">
    <property type="entry name" value="TYROSINE SPECIFIC PROTEIN PHOSPHATASES DOMAIN-CONTAINING PROTEIN"/>
    <property type="match status" value="1"/>
</dbReference>
<protein>
    <submittedName>
        <fullName evidence="2">Protein tyrosine/serine phosphatase</fullName>
    </submittedName>
</protein>
<evidence type="ECO:0000313" key="3">
    <source>
        <dbReference type="Proteomes" id="UP000054911"/>
    </source>
</evidence>
<proteinExistence type="inferred from homology"/>
<sequence length="297" mass="31143">MMPASSTHAAPMSRRAFIRGGARVALLSTTFGAGALLSACGGASDDQAVTATPTLASIENFRDVAGMGEGYPTVDGNRLRRGVFYRSGALTPDDADAVALARLSLRAVHDLRVVSETALAPDRVPANAVRETHEVAPIDAAAAMPRDAAAASAWMIGQQRQLVTDPVARLQFGALLTRLARVAGPQVIHGTAGKDRTGWAAALLLAIADVPLDVIIQDYLLTNTAAQAHIDARVKAHAARIGTDVLTVAPLYQAQSATLEAAFEEMHREFGTLSNYLAQGLSMSNADVAMLRVKLIA</sequence>
<dbReference type="Proteomes" id="UP000054911">
    <property type="component" value="Unassembled WGS sequence"/>
</dbReference>
<dbReference type="GO" id="GO:0004721">
    <property type="term" value="F:phosphoprotein phosphatase activity"/>
    <property type="evidence" value="ECO:0007669"/>
    <property type="project" value="InterPro"/>
</dbReference>
<dbReference type="OrthoDB" id="1188001at2"/>
<dbReference type="Gene3D" id="3.90.190.10">
    <property type="entry name" value="Protein tyrosine phosphatase superfamily"/>
    <property type="match status" value="1"/>
</dbReference>
<dbReference type="InterPro" id="IPR029021">
    <property type="entry name" value="Prot-tyrosine_phosphatase-like"/>
</dbReference>
<comment type="similarity">
    <text evidence="1">Belongs to the protein-tyrosine phosphatase family.</text>
</comment>
<dbReference type="Pfam" id="PF13350">
    <property type="entry name" value="Y_phosphatase3"/>
    <property type="match status" value="1"/>
</dbReference>
<evidence type="ECO:0000256" key="1">
    <source>
        <dbReference type="ARBA" id="ARBA00009580"/>
    </source>
</evidence>
<reference evidence="2" key="1">
    <citation type="submission" date="2016-01" db="EMBL/GenBank/DDBJ databases">
        <authorList>
            <person name="Peeters C."/>
        </authorList>
    </citation>
    <scope>NUCLEOTIDE SEQUENCE [LARGE SCALE GENOMIC DNA]</scope>
    <source>
        <strain evidence="2">LMG 29323</strain>
    </source>
</reference>
<dbReference type="RefSeq" id="WP_061177471.1">
    <property type="nucleotide sequence ID" value="NZ_FCOE02000020.1"/>
</dbReference>
<dbReference type="InterPro" id="IPR026893">
    <property type="entry name" value="Tyr/Ser_Pase_IphP-type"/>
</dbReference>
<dbReference type="AlphaFoldDB" id="A0A158CGX8"/>
<dbReference type="EMBL" id="FCOE02000020">
    <property type="protein sequence ID" value="SAK80767.1"/>
    <property type="molecule type" value="Genomic_DNA"/>
</dbReference>
<organism evidence="2 3">
    <name type="scientific">Caballeronia pedi</name>
    <dbReference type="NCBI Taxonomy" id="1777141"/>
    <lineage>
        <taxon>Bacteria</taxon>
        <taxon>Pseudomonadati</taxon>
        <taxon>Pseudomonadota</taxon>
        <taxon>Betaproteobacteria</taxon>
        <taxon>Burkholderiales</taxon>
        <taxon>Burkholderiaceae</taxon>
        <taxon>Caballeronia</taxon>
    </lineage>
</organism>
<keyword evidence="3" id="KW-1185">Reference proteome</keyword>
<dbReference type="SUPFAM" id="SSF52799">
    <property type="entry name" value="(Phosphotyrosine protein) phosphatases II"/>
    <property type="match status" value="1"/>
</dbReference>
<name>A0A158CGX8_9BURK</name>
<comment type="caution">
    <text evidence="2">The sequence shown here is derived from an EMBL/GenBank/DDBJ whole genome shotgun (WGS) entry which is preliminary data.</text>
</comment>
<dbReference type="PANTHER" id="PTHR31126">
    <property type="entry name" value="TYROSINE-PROTEIN PHOSPHATASE"/>
    <property type="match status" value="1"/>
</dbReference>
<accession>A0A158CGX8</accession>
<dbReference type="STRING" id="1777141.AWB80_05104"/>